<dbReference type="AlphaFoldDB" id="A0A0V1LF19"/>
<evidence type="ECO:0000313" key="1">
    <source>
        <dbReference type="EMBL" id="KRZ57932.1"/>
    </source>
</evidence>
<dbReference type="Proteomes" id="UP000054721">
    <property type="component" value="Unassembled WGS sequence"/>
</dbReference>
<reference evidence="1 2" key="1">
    <citation type="submission" date="2015-05" db="EMBL/GenBank/DDBJ databases">
        <title>Evolution of Trichinella species and genotypes.</title>
        <authorList>
            <person name="Korhonen P.K."/>
            <person name="Edoardo P."/>
            <person name="Giuseppe L.R."/>
            <person name="Gasser R.B."/>
        </authorList>
    </citation>
    <scope>NUCLEOTIDE SEQUENCE [LARGE SCALE GENOMIC DNA]</scope>
    <source>
        <strain evidence="1">ISS10</strain>
    </source>
</reference>
<sequence>MVQPATGRPFNATTGMLNYKLCKRRSPSTISNCPFELRICPIDGKNYSTIHARKQLYNDQVK</sequence>
<keyword evidence="2" id="KW-1185">Reference proteome</keyword>
<protein>
    <submittedName>
        <fullName evidence="1">Uncharacterized protein</fullName>
    </submittedName>
</protein>
<accession>A0A0V1LF19</accession>
<evidence type="ECO:0000313" key="2">
    <source>
        <dbReference type="Proteomes" id="UP000054721"/>
    </source>
</evidence>
<gene>
    <name evidence="1" type="ORF">T02_2852</name>
</gene>
<organism evidence="1 2">
    <name type="scientific">Trichinella nativa</name>
    <dbReference type="NCBI Taxonomy" id="6335"/>
    <lineage>
        <taxon>Eukaryota</taxon>
        <taxon>Metazoa</taxon>
        <taxon>Ecdysozoa</taxon>
        <taxon>Nematoda</taxon>
        <taxon>Enoplea</taxon>
        <taxon>Dorylaimia</taxon>
        <taxon>Trichinellida</taxon>
        <taxon>Trichinellidae</taxon>
        <taxon>Trichinella</taxon>
    </lineage>
</organism>
<dbReference type="EMBL" id="JYDW01000066">
    <property type="protein sequence ID" value="KRZ57932.1"/>
    <property type="molecule type" value="Genomic_DNA"/>
</dbReference>
<proteinExistence type="predicted"/>
<name>A0A0V1LF19_9BILA</name>
<comment type="caution">
    <text evidence="1">The sequence shown here is derived from an EMBL/GenBank/DDBJ whole genome shotgun (WGS) entry which is preliminary data.</text>
</comment>